<keyword evidence="1" id="KW-1133">Transmembrane helix</keyword>
<evidence type="ECO:0000313" key="3">
    <source>
        <dbReference type="EMBL" id="MCW4629739.1"/>
    </source>
</evidence>
<dbReference type="InterPro" id="IPR003776">
    <property type="entry name" value="YcaO-like_dom"/>
</dbReference>
<protein>
    <submittedName>
        <fullName evidence="3">YcaO-like family protein</fullName>
    </submittedName>
</protein>
<dbReference type="PANTHER" id="PTHR37809">
    <property type="entry name" value="RIBOSOMAL PROTEIN S12 METHYLTHIOTRANSFERASE ACCESSORY FACTOR YCAO"/>
    <property type="match status" value="1"/>
</dbReference>
<dbReference type="Proteomes" id="UP001431181">
    <property type="component" value="Unassembled WGS sequence"/>
</dbReference>
<evidence type="ECO:0000259" key="2">
    <source>
        <dbReference type="PROSITE" id="PS51664"/>
    </source>
</evidence>
<reference evidence="3" key="1">
    <citation type="submission" date="2022-11" db="EMBL/GenBank/DDBJ databases">
        <title>Marinomonas sp. nov., isolated from marine algae.</title>
        <authorList>
            <person name="Choi D.G."/>
            <person name="Kim J.M."/>
            <person name="Lee J.K."/>
            <person name="Baek J.H."/>
            <person name="Jeon C.O."/>
        </authorList>
    </citation>
    <scope>NUCLEOTIDE SEQUENCE</scope>
    <source>
        <strain evidence="3">KJ51-3</strain>
    </source>
</reference>
<keyword evidence="1" id="KW-0472">Membrane</keyword>
<dbReference type="PANTHER" id="PTHR37809:SF1">
    <property type="entry name" value="RIBOSOMAL PROTEIN S12 METHYLTHIOTRANSFERASE ACCESSORY FACTOR YCAO"/>
    <property type="match status" value="1"/>
</dbReference>
<sequence>MASGNTREEATSHALCELIERDAMTLWSLLPKHQQAKQKVDLSSITDATIQALIKQIEDADVMVSVWNVTSDLNIPTFFAPLLIDKKASIALFTLCLALALILINMWP</sequence>
<feature type="domain" description="YcaO" evidence="2">
    <location>
        <begin position="1"/>
        <end position="108"/>
    </location>
</feature>
<name>A0ABT3KGS5_9GAMM</name>
<feature type="transmembrane region" description="Helical" evidence="1">
    <location>
        <begin position="88"/>
        <end position="107"/>
    </location>
</feature>
<comment type="caution">
    <text evidence="3">The sequence shown here is derived from an EMBL/GenBank/DDBJ whole genome shotgun (WGS) entry which is preliminary data.</text>
</comment>
<proteinExistence type="predicted"/>
<evidence type="ECO:0000256" key="1">
    <source>
        <dbReference type="SAM" id="Phobius"/>
    </source>
</evidence>
<organism evidence="3 4">
    <name type="scientific">Marinomonas rhodophyticola</name>
    <dbReference type="NCBI Taxonomy" id="2992803"/>
    <lineage>
        <taxon>Bacteria</taxon>
        <taxon>Pseudomonadati</taxon>
        <taxon>Pseudomonadota</taxon>
        <taxon>Gammaproteobacteria</taxon>
        <taxon>Oceanospirillales</taxon>
        <taxon>Oceanospirillaceae</taxon>
        <taxon>Marinomonas</taxon>
    </lineage>
</organism>
<dbReference type="PROSITE" id="PS51664">
    <property type="entry name" value="YCAO"/>
    <property type="match status" value="1"/>
</dbReference>
<dbReference type="Pfam" id="PF02624">
    <property type="entry name" value="YcaO"/>
    <property type="match status" value="1"/>
</dbReference>
<dbReference type="Gene3D" id="3.30.1330.230">
    <property type="match status" value="1"/>
</dbReference>
<dbReference type="EMBL" id="JAPEUL010000007">
    <property type="protein sequence ID" value="MCW4629739.1"/>
    <property type="molecule type" value="Genomic_DNA"/>
</dbReference>
<gene>
    <name evidence="3" type="ORF">ONZ52_12525</name>
</gene>
<evidence type="ECO:0000313" key="4">
    <source>
        <dbReference type="Proteomes" id="UP001431181"/>
    </source>
</evidence>
<keyword evidence="4" id="KW-1185">Reference proteome</keyword>
<keyword evidence="1" id="KW-0812">Transmembrane</keyword>
<accession>A0ABT3KGS5</accession>